<organism evidence="2 3">
    <name type="scientific">Tetrahymena thermophila (strain SB210)</name>
    <dbReference type="NCBI Taxonomy" id="312017"/>
    <lineage>
        <taxon>Eukaryota</taxon>
        <taxon>Sar</taxon>
        <taxon>Alveolata</taxon>
        <taxon>Ciliophora</taxon>
        <taxon>Intramacronucleata</taxon>
        <taxon>Oligohymenophorea</taxon>
        <taxon>Hymenostomatida</taxon>
        <taxon>Tetrahymenina</taxon>
        <taxon>Tetrahymenidae</taxon>
        <taxon>Tetrahymena</taxon>
    </lineage>
</organism>
<dbReference type="Proteomes" id="UP000009168">
    <property type="component" value="Unassembled WGS sequence"/>
</dbReference>
<accession>W7XAF5</accession>
<sequence length="155" mass="18850">MGHPVFILIYIIFIKQVFYIQPINNYLFVLQLIIYIQNKFIKIFNKQSQYFIKLIGTNYLLNQYCFQFIFPKIIQVITNLITIVYQIWQLISLHISPTFTNFKLKSFAQLIYLQYWGSFSSQDWQYGYMYQIQALLQRSAQSLKFIFRHQKKLNL</sequence>
<feature type="transmembrane region" description="Helical" evidence="1">
    <location>
        <begin position="50"/>
        <end position="70"/>
    </location>
</feature>
<dbReference type="InParanoid" id="W7XAF5"/>
<evidence type="ECO:0000313" key="2">
    <source>
        <dbReference type="EMBL" id="EWS73378.1"/>
    </source>
</evidence>
<feature type="transmembrane region" description="Helical" evidence="1">
    <location>
        <begin position="6"/>
        <end position="29"/>
    </location>
</feature>
<evidence type="ECO:0000256" key="1">
    <source>
        <dbReference type="SAM" id="Phobius"/>
    </source>
</evidence>
<reference evidence="3" key="1">
    <citation type="journal article" date="2006" name="PLoS Biol.">
        <title>Macronuclear genome sequence of the ciliate Tetrahymena thermophila, a model eukaryote.</title>
        <authorList>
            <person name="Eisen J.A."/>
            <person name="Coyne R.S."/>
            <person name="Wu M."/>
            <person name="Wu D."/>
            <person name="Thiagarajan M."/>
            <person name="Wortman J.R."/>
            <person name="Badger J.H."/>
            <person name="Ren Q."/>
            <person name="Amedeo P."/>
            <person name="Jones K.M."/>
            <person name="Tallon L.J."/>
            <person name="Delcher A.L."/>
            <person name="Salzberg S.L."/>
            <person name="Silva J.C."/>
            <person name="Haas B.J."/>
            <person name="Majoros W.H."/>
            <person name="Farzad M."/>
            <person name="Carlton J.M."/>
            <person name="Smith R.K. Jr."/>
            <person name="Garg J."/>
            <person name="Pearlman R.E."/>
            <person name="Karrer K.M."/>
            <person name="Sun L."/>
            <person name="Manning G."/>
            <person name="Elde N.C."/>
            <person name="Turkewitz A.P."/>
            <person name="Asai D.J."/>
            <person name="Wilkes D.E."/>
            <person name="Wang Y."/>
            <person name="Cai H."/>
            <person name="Collins K."/>
            <person name="Stewart B.A."/>
            <person name="Lee S.R."/>
            <person name="Wilamowska K."/>
            <person name="Weinberg Z."/>
            <person name="Ruzzo W.L."/>
            <person name="Wloga D."/>
            <person name="Gaertig J."/>
            <person name="Frankel J."/>
            <person name="Tsao C.-C."/>
            <person name="Gorovsky M.A."/>
            <person name="Keeling P.J."/>
            <person name="Waller R.F."/>
            <person name="Patron N.J."/>
            <person name="Cherry J.M."/>
            <person name="Stover N.A."/>
            <person name="Krieger C.J."/>
            <person name="del Toro C."/>
            <person name="Ryder H.F."/>
            <person name="Williamson S.C."/>
            <person name="Barbeau R.A."/>
            <person name="Hamilton E.P."/>
            <person name="Orias E."/>
        </authorList>
    </citation>
    <scope>NUCLEOTIDE SEQUENCE [LARGE SCALE GENOMIC DNA]</scope>
    <source>
        <strain evidence="3">SB210</strain>
    </source>
</reference>
<dbReference type="RefSeq" id="XP_012654088.1">
    <property type="nucleotide sequence ID" value="XM_012798634.1"/>
</dbReference>
<proteinExistence type="predicted"/>
<feature type="transmembrane region" description="Helical" evidence="1">
    <location>
        <begin position="76"/>
        <end position="95"/>
    </location>
</feature>
<name>W7XAF5_TETTS</name>
<dbReference type="KEGG" id="tet:TTHERM_001370802"/>
<dbReference type="GeneID" id="24442237"/>
<keyword evidence="1" id="KW-0472">Membrane</keyword>
<keyword evidence="1" id="KW-1133">Transmembrane helix</keyword>
<gene>
    <name evidence="2" type="ORF">TTHERM_001370802</name>
</gene>
<dbReference type="EMBL" id="GG662630">
    <property type="protein sequence ID" value="EWS73378.1"/>
    <property type="molecule type" value="Genomic_DNA"/>
</dbReference>
<dbReference type="AlphaFoldDB" id="W7XAF5"/>
<evidence type="ECO:0000313" key="3">
    <source>
        <dbReference type="Proteomes" id="UP000009168"/>
    </source>
</evidence>
<keyword evidence="1 2" id="KW-0812">Transmembrane</keyword>
<keyword evidence="3" id="KW-1185">Reference proteome</keyword>
<protein>
    <submittedName>
        <fullName evidence="2">Transmembrane protein, putative</fullName>
    </submittedName>
</protein>